<proteinExistence type="predicted"/>
<evidence type="ECO:0000313" key="4">
    <source>
        <dbReference type="EMBL" id="GGT95967.1"/>
    </source>
</evidence>
<dbReference type="SUPFAM" id="SSF110849">
    <property type="entry name" value="ParB/Sulfiredoxin"/>
    <property type="match status" value="1"/>
</dbReference>
<dbReference type="EMBL" id="BMQS01000010">
    <property type="protein sequence ID" value="GGT95967.1"/>
    <property type="molecule type" value="Genomic_DNA"/>
</dbReference>
<dbReference type="AlphaFoldDB" id="A0A348B6V3"/>
<dbReference type="Gene3D" id="3.90.1530.10">
    <property type="entry name" value="Conserved hypothetical protein from pyrococcus furiosus pfu- 392566-001, ParB domain"/>
    <property type="match status" value="1"/>
</dbReference>
<dbReference type="Gene3D" id="3.30.1760.10">
    <property type="entry name" value="Conserved hypothetical protein from pyrococcus furiosus pfu- 392566-001, domain 2"/>
    <property type="match status" value="1"/>
</dbReference>
<dbReference type="InterPro" id="IPR023098">
    <property type="entry name" value="SerK/SbnI_C"/>
</dbReference>
<sequence length="170" mass="19533">MFARVEKAVLASRRMTPLIVDWNTDLLLDGHHRRAVAISLGLDRVPALLVDYRESSVKVGKWYRNVSNPQVARQLMRANSSRGKWCARLGRVEMCGSSSYILFWRLHWVERFLSTLNVRVVKVVERGELEPPSLSKEDVISVARKGLVFPPKTTRHVYDFIIQHDPVPIT</sequence>
<gene>
    <name evidence="4" type="ORF">GCM10007116_11830</name>
    <name evidence="3" type="ORF">HS1genome_2294</name>
</gene>
<reference evidence="4" key="4">
    <citation type="submission" date="2020-09" db="EMBL/GenBank/DDBJ databases">
        <authorList>
            <person name="Sun Q."/>
            <person name="Ohkuma M."/>
        </authorList>
    </citation>
    <scope>NUCLEOTIDE SEQUENCE</scope>
    <source>
        <strain evidence="4">JCM 31740</strain>
    </source>
</reference>
<evidence type="ECO:0008006" key="6">
    <source>
        <dbReference type="Google" id="ProtNLM"/>
    </source>
</evidence>
<keyword evidence="2" id="KW-0067">ATP-binding</keyword>
<dbReference type="GeneID" id="38667744"/>
<dbReference type="EMBL" id="AP018553">
    <property type="protein sequence ID" value="BBD73905.1"/>
    <property type="molecule type" value="Genomic_DNA"/>
</dbReference>
<reference evidence="5" key="2">
    <citation type="submission" date="2018-04" db="EMBL/GenBank/DDBJ databases">
        <title>Complete genome sequence of Sulfodiicoccus acidiphilus strain HS-1.</title>
        <authorList>
            <person name="Sakai H.D."/>
            <person name="Kurosawa N."/>
        </authorList>
    </citation>
    <scope>NUCLEOTIDE SEQUENCE [LARGE SCALE GENOMIC DNA]</scope>
    <source>
        <strain evidence="5">HS-1</strain>
    </source>
</reference>
<reference evidence="4" key="1">
    <citation type="journal article" date="2014" name="Int. J. Syst. Evol. Microbiol.">
        <title>Complete genome sequence of Corynebacterium casei LMG S-19264T (=DSM 44701T), isolated from a smear-ripened cheese.</title>
        <authorList>
            <consortium name="US DOE Joint Genome Institute (JGI-PGF)"/>
            <person name="Walter F."/>
            <person name="Albersmeier A."/>
            <person name="Kalinowski J."/>
            <person name="Ruckert C."/>
        </authorList>
    </citation>
    <scope>NUCLEOTIDE SEQUENCE</scope>
    <source>
        <strain evidence="4">JCM 31740</strain>
    </source>
</reference>
<accession>A0A348B6V3</accession>
<dbReference type="GO" id="GO:0005524">
    <property type="term" value="F:ATP binding"/>
    <property type="evidence" value="ECO:0007669"/>
    <property type="project" value="UniProtKB-KW"/>
</dbReference>
<evidence type="ECO:0000256" key="1">
    <source>
        <dbReference type="ARBA" id="ARBA00022741"/>
    </source>
</evidence>
<protein>
    <recommendedName>
        <fullName evidence="6">ParB/Sulfiredoxin domain-containing protein</fullName>
    </recommendedName>
</protein>
<dbReference type="Proteomes" id="UP000276741">
    <property type="component" value="Chromosome"/>
</dbReference>
<evidence type="ECO:0000313" key="3">
    <source>
        <dbReference type="EMBL" id="BBD73905.1"/>
    </source>
</evidence>
<organism evidence="3 5">
    <name type="scientific">Sulfodiicoccus acidiphilus</name>
    <dbReference type="NCBI Taxonomy" id="1670455"/>
    <lineage>
        <taxon>Archaea</taxon>
        <taxon>Thermoproteota</taxon>
        <taxon>Thermoprotei</taxon>
        <taxon>Sulfolobales</taxon>
        <taxon>Sulfolobaceae</taxon>
        <taxon>Sulfodiicoccus</taxon>
    </lineage>
</organism>
<dbReference type="Proteomes" id="UP000616143">
    <property type="component" value="Unassembled WGS sequence"/>
</dbReference>
<evidence type="ECO:0000256" key="2">
    <source>
        <dbReference type="ARBA" id="ARBA00022840"/>
    </source>
</evidence>
<dbReference type="InterPro" id="IPR036086">
    <property type="entry name" value="ParB/Sulfiredoxin_sf"/>
</dbReference>
<dbReference type="RefSeq" id="WP_158613825.1">
    <property type="nucleotide sequence ID" value="NZ_AP018553.1"/>
</dbReference>
<dbReference type="OrthoDB" id="89900at2157"/>
<name>A0A348B6V3_9CREN</name>
<evidence type="ECO:0000313" key="5">
    <source>
        <dbReference type="Proteomes" id="UP000276741"/>
    </source>
</evidence>
<reference evidence="3" key="3">
    <citation type="journal article" date="2019" name="BMC Res. Notes">
        <title>Complete genome sequence of the Sulfodiicoccus acidiphilus strain HS-1T, the first crenarchaeon that lacks polB3, isolated from an acidic hot spring in Ohwaku-dani, Hakone, Japan.</title>
        <authorList>
            <person name="Sakai H.D."/>
            <person name="Kurosawa N."/>
        </authorList>
    </citation>
    <scope>NUCLEOTIDE SEQUENCE</scope>
    <source>
        <strain evidence="3">HS-1</strain>
    </source>
</reference>
<keyword evidence="5" id="KW-1185">Reference proteome</keyword>
<dbReference type="KEGG" id="sacd:HS1genome_2294"/>
<keyword evidence="1" id="KW-0547">Nucleotide-binding</keyword>